<dbReference type="InterPro" id="IPR000917">
    <property type="entry name" value="Sulfatase_N"/>
</dbReference>
<dbReference type="InterPro" id="IPR024607">
    <property type="entry name" value="Sulfatase_CS"/>
</dbReference>
<evidence type="ECO:0000256" key="1">
    <source>
        <dbReference type="ARBA" id="ARBA00008779"/>
    </source>
</evidence>
<dbReference type="InterPro" id="IPR017850">
    <property type="entry name" value="Alkaline_phosphatase_core_sf"/>
</dbReference>
<evidence type="ECO:0000256" key="3">
    <source>
        <dbReference type="ARBA" id="ARBA00022801"/>
    </source>
</evidence>
<dbReference type="Proteomes" id="UP001165393">
    <property type="component" value="Unassembled WGS sequence"/>
</dbReference>
<keyword evidence="5" id="KW-0732">Signal</keyword>
<feature type="chain" id="PRO_5041282938" evidence="5">
    <location>
        <begin position="20"/>
        <end position="508"/>
    </location>
</feature>
<dbReference type="SUPFAM" id="SSF53649">
    <property type="entry name" value="Alkaline phosphatase-like"/>
    <property type="match status" value="1"/>
</dbReference>
<keyword evidence="8" id="KW-1185">Reference proteome</keyword>
<comment type="similarity">
    <text evidence="1">Belongs to the sulfatase family.</text>
</comment>
<dbReference type="PANTHER" id="PTHR42693">
    <property type="entry name" value="ARYLSULFATASE FAMILY MEMBER"/>
    <property type="match status" value="1"/>
</dbReference>
<protein>
    <submittedName>
        <fullName evidence="7">Sulfatase</fullName>
    </submittedName>
</protein>
<evidence type="ECO:0000259" key="6">
    <source>
        <dbReference type="Pfam" id="PF00884"/>
    </source>
</evidence>
<dbReference type="Gene3D" id="3.40.720.10">
    <property type="entry name" value="Alkaline Phosphatase, subunit A"/>
    <property type="match status" value="1"/>
</dbReference>
<evidence type="ECO:0000313" key="7">
    <source>
        <dbReference type="EMBL" id="MCM2680130.1"/>
    </source>
</evidence>
<name>A0AA41W6S6_9GAMM</name>
<reference evidence="7 8" key="1">
    <citation type="journal article" date="2013" name="Antonie Van Leeuwenhoek">
        <title>Echinimonas agarilytica gen. nov., sp. nov., a new gammaproteobacterium isolated from the sea urchin Strongylocentrotus intermedius.</title>
        <authorList>
            <person name="Nedashkovskaya O.I."/>
            <person name="Stenkova A.M."/>
            <person name="Zhukova N.V."/>
            <person name="Van Trappen S."/>
            <person name="Lee J.S."/>
            <person name="Kim S.B."/>
        </authorList>
    </citation>
    <scope>NUCLEOTIDE SEQUENCE [LARGE SCALE GENOMIC DNA]</scope>
    <source>
        <strain evidence="7 8">KMM 6351</strain>
    </source>
</reference>
<dbReference type="AlphaFoldDB" id="A0AA41W6S6"/>
<gene>
    <name evidence="7" type="ORF">NAF29_10685</name>
</gene>
<dbReference type="CDD" id="cd16027">
    <property type="entry name" value="SGSH"/>
    <property type="match status" value="1"/>
</dbReference>
<dbReference type="RefSeq" id="WP_251261554.1">
    <property type="nucleotide sequence ID" value="NZ_JAMQGP010000004.1"/>
</dbReference>
<dbReference type="PROSITE" id="PS51257">
    <property type="entry name" value="PROKAR_LIPOPROTEIN"/>
    <property type="match status" value="1"/>
</dbReference>
<proteinExistence type="inferred from homology"/>
<evidence type="ECO:0000256" key="2">
    <source>
        <dbReference type="ARBA" id="ARBA00022723"/>
    </source>
</evidence>
<keyword evidence="4" id="KW-0106">Calcium</keyword>
<dbReference type="InterPro" id="IPR050738">
    <property type="entry name" value="Sulfatase"/>
</dbReference>
<sequence>MRQRAIMTALAMTASLAFTQGCSSIAGSANTSEQVSKSKPNVLWIYMEDIDPVFSPYNDKFNSADDTPTIQMLADQGVTFSSAFSPAPVCSPARSAVITGTMPTTLGVHNHHSSRTIEDAIFLPDHVKTIPELMQTAGYATFNHGKDDYNFIYNRDELYEDDLMIDFWYTFAGQGDWLSIAKQDKPFFGQIQTTGGKWSIDSLYPKIKNQVKTIDRDSIDIPPYYPDIPSIREKMARQYDAARYTDHEVKEILAQLKDNGLLNNTYVFFFSDHGFNTERHKQFVYDGGIHVPLIVAYFGEDGELTQGSTRDDLVNLIDLGPTTLALAGLPTPNYMEGKDVFANDFSRDQVIATRDRCDFTIDRIRAVRTEQFKYIKNYFPERSMMQDSYRDRRQTFKDIKRLYAEGKLNSAQSVLPAPTKAPEELYDVVKDPYEINNLASDPAYAATLADMQTRLSTWQAQTGDKGSEPQNPESLRFMIDRWGERCVNPEYDFVRKHRRHNQPQKSLK</sequence>
<dbReference type="PROSITE" id="PS00523">
    <property type="entry name" value="SULFATASE_1"/>
    <property type="match status" value="1"/>
</dbReference>
<keyword evidence="2" id="KW-0479">Metal-binding</keyword>
<feature type="signal peptide" evidence="5">
    <location>
        <begin position="1"/>
        <end position="19"/>
    </location>
</feature>
<dbReference type="EMBL" id="JAMQGP010000004">
    <property type="protein sequence ID" value="MCM2680130.1"/>
    <property type="molecule type" value="Genomic_DNA"/>
</dbReference>
<accession>A0AA41W6S6</accession>
<organism evidence="7 8">
    <name type="scientific">Echinimonas agarilytica</name>
    <dbReference type="NCBI Taxonomy" id="1215918"/>
    <lineage>
        <taxon>Bacteria</taxon>
        <taxon>Pseudomonadati</taxon>
        <taxon>Pseudomonadota</taxon>
        <taxon>Gammaproteobacteria</taxon>
        <taxon>Alteromonadales</taxon>
        <taxon>Echinimonadaceae</taxon>
        <taxon>Echinimonas</taxon>
    </lineage>
</organism>
<dbReference type="GO" id="GO:0046872">
    <property type="term" value="F:metal ion binding"/>
    <property type="evidence" value="ECO:0007669"/>
    <property type="project" value="UniProtKB-KW"/>
</dbReference>
<evidence type="ECO:0000256" key="5">
    <source>
        <dbReference type="SAM" id="SignalP"/>
    </source>
</evidence>
<evidence type="ECO:0000256" key="4">
    <source>
        <dbReference type="ARBA" id="ARBA00022837"/>
    </source>
</evidence>
<dbReference type="Pfam" id="PF00884">
    <property type="entry name" value="Sulfatase"/>
    <property type="match status" value="1"/>
</dbReference>
<keyword evidence="3" id="KW-0378">Hydrolase</keyword>
<dbReference type="GO" id="GO:0004065">
    <property type="term" value="F:arylsulfatase activity"/>
    <property type="evidence" value="ECO:0007669"/>
    <property type="project" value="TreeGrafter"/>
</dbReference>
<dbReference type="PANTHER" id="PTHR42693:SF53">
    <property type="entry name" value="ENDO-4-O-SULFATASE"/>
    <property type="match status" value="1"/>
</dbReference>
<evidence type="ECO:0000313" key="8">
    <source>
        <dbReference type="Proteomes" id="UP001165393"/>
    </source>
</evidence>
<feature type="domain" description="Sulfatase N-terminal" evidence="6">
    <location>
        <begin position="40"/>
        <end position="328"/>
    </location>
</feature>
<comment type="caution">
    <text evidence="7">The sequence shown here is derived from an EMBL/GenBank/DDBJ whole genome shotgun (WGS) entry which is preliminary data.</text>
</comment>